<gene>
    <name evidence="6" type="ordered locus">Desti_4918</name>
</gene>
<accession>I4CD91</accession>
<feature type="domain" description="ABC transporter" evidence="5">
    <location>
        <begin position="29"/>
        <end position="267"/>
    </location>
</feature>
<dbReference type="Pfam" id="PF00005">
    <property type="entry name" value="ABC_tran"/>
    <property type="match status" value="2"/>
</dbReference>
<reference evidence="7" key="1">
    <citation type="submission" date="2012-06" db="EMBL/GenBank/DDBJ databases">
        <title>Complete sequence of chromosome of Desulfomonile tiedjei DSM 6799.</title>
        <authorList>
            <person name="Lucas S."/>
            <person name="Copeland A."/>
            <person name="Lapidus A."/>
            <person name="Glavina del Rio T."/>
            <person name="Dalin E."/>
            <person name="Tice H."/>
            <person name="Bruce D."/>
            <person name="Goodwin L."/>
            <person name="Pitluck S."/>
            <person name="Peters L."/>
            <person name="Ovchinnikova G."/>
            <person name="Zeytun A."/>
            <person name="Lu M."/>
            <person name="Kyrpides N."/>
            <person name="Mavromatis K."/>
            <person name="Ivanova N."/>
            <person name="Brettin T."/>
            <person name="Detter J.C."/>
            <person name="Han C."/>
            <person name="Larimer F."/>
            <person name="Land M."/>
            <person name="Hauser L."/>
            <person name="Markowitz V."/>
            <person name="Cheng J.-F."/>
            <person name="Hugenholtz P."/>
            <person name="Woyke T."/>
            <person name="Wu D."/>
            <person name="Spring S."/>
            <person name="Schroeder M."/>
            <person name="Brambilla E."/>
            <person name="Klenk H.-P."/>
            <person name="Eisen J.A."/>
        </authorList>
    </citation>
    <scope>NUCLEOTIDE SEQUENCE [LARGE SCALE GENOMIC DNA]</scope>
    <source>
        <strain evidence="7">ATCC 49306 / DSM 6799 / DCB-1</strain>
    </source>
</reference>
<dbReference type="AlphaFoldDB" id="I4CD91"/>
<evidence type="ECO:0000256" key="2">
    <source>
        <dbReference type="ARBA" id="ARBA00022448"/>
    </source>
</evidence>
<dbReference type="eggNOG" id="COG1122">
    <property type="taxonomic scope" value="Bacteria"/>
</dbReference>
<evidence type="ECO:0000313" key="6">
    <source>
        <dbReference type="EMBL" id="AFM27532.1"/>
    </source>
</evidence>
<dbReference type="STRING" id="706587.Desti_4918"/>
<dbReference type="InterPro" id="IPR003439">
    <property type="entry name" value="ABC_transporter-like_ATP-bd"/>
</dbReference>
<dbReference type="GO" id="GO:0005524">
    <property type="term" value="F:ATP binding"/>
    <property type="evidence" value="ECO:0007669"/>
    <property type="project" value="UniProtKB-KW"/>
</dbReference>
<dbReference type="RefSeq" id="WP_014812638.1">
    <property type="nucleotide sequence ID" value="NC_018025.1"/>
</dbReference>
<dbReference type="InterPro" id="IPR027417">
    <property type="entry name" value="P-loop_NTPase"/>
</dbReference>
<dbReference type="PANTHER" id="PTHR43553:SF24">
    <property type="entry name" value="ENERGY-COUPLING FACTOR TRANSPORTER ATP-BINDING PROTEIN ECFA1"/>
    <property type="match status" value="1"/>
</dbReference>
<dbReference type="InterPro" id="IPR003593">
    <property type="entry name" value="AAA+_ATPase"/>
</dbReference>
<dbReference type="PANTHER" id="PTHR43553">
    <property type="entry name" value="HEAVY METAL TRANSPORTER"/>
    <property type="match status" value="1"/>
</dbReference>
<evidence type="ECO:0000256" key="4">
    <source>
        <dbReference type="ARBA" id="ARBA00022840"/>
    </source>
</evidence>
<name>I4CD91_DESTA</name>
<dbReference type="KEGG" id="dti:Desti_4918"/>
<dbReference type="GO" id="GO:0042626">
    <property type="term" value="F:ATPase-coupled transmembrane transporter activity"/>
    <property type="evidence" value="ECO:0007669"/>
    <property type="project" value="TreeGrafter"/>
</dbReference>
<dbReference type="InterPro" id="IPR015856">
    <property type="entry name" value="ABC_transpr_CbiO/EcfA_su"/>
</dbReference>
<evidence type="ECO:0000259" key="5">
    <source>
        <dbReference type="PROSITE" id="PS50893"/>
    </source>
</evidence>
<dbReference type="OrthoDB" id="9782163at2"/>
<evidence type="ECO:0000256" key="3">
    <source>
        <dbReference type="ARBA" id="ARBA00022741"/>
    </source>
</evidence>
<sequence length="532" mass="58869">MREIFLTENTHGAFLMQMARLMTLNLLEVDIRTVAYPDAEHPALQDIHLCIKQGEFIVLAGSSLAGKTTLCRCIAGVIPHFEKAVLEGDVLFEGSSLTGMRLAELAGKIALIRQDPSDQLFCTTIEQDVAFGPCNLLVSRNEVRIRVQESLEYVGLQGYEQRSPETLSGGESQRAVLASYLSLHPTVLILDGAADQLDFQGRRSIYMRLLQECRSRGLSVIVVDNKIAELGIEADRVIVLERGRLASITTKLESRPSGTIRRIFPLCRDVIDSTQTTSPELQSGTASFLRGNGDEESAAPIISVENLCFSYGASQFGLTNVSLRIYEGEFVVLVGENGSGKTTLAKHLVGLLRQQSGTVFFKDIDTKCLTTAELARYVGYMPQNPYLQVCTGSVREEVGLALQAQKLDPNIIEERVAHWLAKLDLSEVASVHPYRLPGGMMQKVAFASRLIHEPEVLVLDEPTSHMSFPDDFKTMELLTQLREEGRTIIVITHDHQIALSFASRFIFLERGKIQAELSPEEICLTSHGTRFA</sequence>
<dbReference type="PROSITE" id="PS00211">
    <property type="entry name" value="ABC_TRANSPORTER_1"/>
    <property type="match status" value="1"/>
</dbReference>
<evidence type="ECO:0000256" key="1">
    <source>
        <dbReference type="ARBA" id="ARBA00005417"/>
    </source>
</evidence>
<dbReference type="EMBL" id="CP003360">
    <property type="protein sequence ID" value="AFM27532.1"/>
    <property type="molecule type" value="Genomic_DNA"/>
</dbReference>
<dbReference type="InterPro" id="IPR050095">
    <property type="entry name" value="ECF_ABC_transporter_ATP-bd"/>
</dbReference>
<comment type="similarity">
    <text evidence="1">Belongs to the ABC transporter superfamily.</text>
</comment>
<dbReference type="InterPro" id="IPR017871">
    <property type="entry name" value="ABC_transporter-like_CS"/>
</dbReference>
<proteinExistence type="inferred from homology"/>
<dbReference type="GO" id="GO:0016887">
    <property type="term" value="F:ATP hydrolysis activity"/>
    <property type="evidence" value="ECO:0007669"/>
    <property type="project" value="InterPro"/>
</dbReference>
<dbReference type="CDD" id="cd03225">
    <property type="entry name" value="ABC_cobalt_CbiO_domain1"/>
    <property type="match status" value="2"/>
</dbReference>
<dbReference type="SUPFAM" id="SSF52540">
    <property type="entry name" value="P-loop containing nucleoside triphosphate hydrolases"/>
    <property type="match status" value="2"/>
</dbReference>
<protein>
    <submittedName>
        <fullName evidence="6">ATPase component of various ABC-type transport systems with duplicated ATPase domain</fullName>
    </submittedName>
</protein>
<organism evidence="6 7">
    <name type="scientific">Desulfomonile tiedjei (strain ATCC 49306 / DSM 6799 / DCB-1)</name>
    <dbReference type="NCBI Taxonomy" id="706587"/>
    <lineage>
        <taxon>Bacteria</taxon>
        <taxon>Pseudomonadati</taxon>
        <taxon>Thermodesulfobacteriota</taxon>
        <taxon>Desulfomonilia</taxon>
        <taxon>Desulfomonilales</taxon>
        <taxon>Desulfomonilaceae</taxon>
        <taxon>Desulfomonile</taxon>
    </lineage>
</organism>
<dbReference type="Proteomes" id="UP000006055">
    <property type="component" value="Chromosome"/>
</dbReference>
<dbReference type="GO" id="GO:0043190">
    <property type="term" value="C:ATP-binding cassette (ABC) transporter complex"/>
    <property type="evidence" value="ECO:0007669"/>
    <property type="project" value="TreeGrafter"/>
</dbReference>
<keyword evidence="3" id="KW-0547">Nucleotide-binding</keyword>
<dbReference type="HOGENOM" id="CLU_000604_86_7_7"/>
<keyword evidence="7" id="KW-1185">Reference proteome</keyword>
<dbReference type="Gene3D" id="3.40.50.300">
    <property type="entry name" value="P-loop containing nucleotide triphosphate hydrolases"/>
    <property type="match status" value="2"/>
</dbReference>
<keyword evidence="4" id="KW-0067">ATP-binding</keyword>
<evidence type="ECO:0000313" key="7">
    <source>
        <dbReference type="Proteomes" id="UP000006055"/>
    </source>
</evidence>
<feature type="domain" description="ABC transporter" evidence="5">
    <location>
        <begin position="302"/>
        <end position="532"/>
    </location>
</feature>
<dbReference type="SMART" id="SM00382">
    <property type="entry name" value="AAA"/>
    <property type="match status" value="2"/>
</dbReference>
<keyword evidence="2" id="KW-0813">Transport</keyword>
<dbReference type="PROSITE" id="PS50893">
    <property type="entry name" value="ABC_TRANSPORTER_2"/>
    <property type="match status" value="2"/>
</dbReference>